<dbReference type="Proteomes" id="UP000515154">
    <property type="component" value="Linkage group LG10"/>
</dbReference>
<comment type="similarity">
    <text evidence="1">Belongs to the UPF0415 family.</text>
</comment>
<reference evidence="6" key="1">
    <citation type="submission" date="2025-08" db="UniProtKB">
        <authorList>
            <consortium name="RefSeq"/>
        </authorList>
    </citation>
    <scope>IDENTIFICATION</scope>
</reference>
<accession>A0A7E6F697</accession>
<dbReference type="SUPFAM" id="SSF48371">
    <property type="entry name" value="ARM repeat"/>
    <property type="match status" value="1"/>
</dbReference>
<keyword evidence="5" id="KW-1185">Reference proteome</keyword>
<evidence type="ECO:0000256" key="2">
    <source>
        <dbReference type="SAM" id="MobiDB-lite"/>
    </source>
</evidence>
<feature type="compositionally biased region" description="Low complexity" evidence="2">
    <location>
        <begin position="264"/>
        <end position="283"/>
    </location>
</feature>
<organism evidence="5 6">
    <name type="scientific">Octopus sinensis</name>
    <name type="common">East Asian common octopus</name>
    <dbReference type="NCBI Taxonomy" id="2607531"/>
    <lineage>
        <taxon>Eukaryota</taxon>
        <taxon>Metazoa</taxon>
        <taxon>Spiralia</taxon>
        <taxon>Lophotrochozoa</taxon>
        <taxon>Mollusca</taxon>
        <taxon>Cephalopoda</taxon>
        <taxon>Coleoidea</taxon>
        <taxon>Octopodiformes</taxon>
        <taxon>Octopoda</taxon>
        <taxon>Incirrata</taxon>
        <taxon>Octopodidae</taxon>
        <taxon>Octopus</taxon>
    </lineage>
</organism>
<dbReference type="InterPro" id="IPR016024">
    <property type="entry name" value="ARM-type_fold"/>
</dbReference>
<evidence type="ECO:0000259" key="4">
    <source>
        <dbReference type="Pfam" id="PF18474"/>
    </source>
</evidence>
<dbReference type="PANTHER" id="PTHR13379">
    <property type="entry name" value="UNCHARACTERIZED DUF1308"/>
    <property type="match status" value="1"/>
</dbReference>
<dbReference type="Pfam" id="PF18474">
    <property type="entry name" value="DUF5614"/>
    <property type="match status" value="1"/>
</dbReference>
<dbReference type="PANTHER" id="PTHR13379:SF0">
    <property type="entry name" value="UPF0415 PROTEIN C7ORF25"/>
    <property type="match status" value="1"/>
</dbReference>
<dbReference type="AlphaFoldDB" id="A0A7E6F697"/>
<name>A0A7E6F697_9MOLL</name>
<evidence type="ECO:0000313" key="5">
    <source>
        <dbReference type="Proteomes" id="UP000515154"/>
    </source>
</evidence>
<dbReference type="Pfam" id="PF07000">
    <property type="entry name" value="DUF1308"/>
    <property type="match status" value="1"/>
</dbReference>
<dbReference type="RefSeq" id="XP_036362472.1">
    <property type="nucleotide sequence ID" value="XM_036506579.1"/>
</dbReference>
<dbReference type="KEGG" id="osn:115216185"/>
<dbReference type="InterPro" id="IPR010733">
    <property type="entry name" value="DUF1308"/>
</dbReference>
<evidence type="ECO:0000256" key="1">
    <source>
        <dbReference type="ARBA" id="ARBA00006588"/>
    </source>
</evidence>
<evidence type="ECO:0000313" key="6">
    <source>
        <dbReference type="RefSeq" id="XP_036362472.1"/>
    </source>
</evidence>
<protein>
    <submittedName>
        <fullName evidence="6">LOW QUALITY PROTEIN: UPF0415 protein C7orf25 homolog</fullName>
    </submittedName>
</protein>
<sequence>MASQSEDFQLKTYESVAENFIKLCREHSNISGYSKLEKKCRAELKFLEKMHQKTASIRKSHLRSSNLHHYAAILYTATQCTSNLVGILQPFSSCGLRSLMVDVVCGHGLIWLKVIARKAQALHLIWAGRGQFSERGITRQVKDYLRCAKQHPINYLIPRVHFVFFNAVTQPMADWLQQLGIRVHGDVVPVCSETKQKLMSVPEYFDDDDEDDDDDYDSDSLGDGEDGVACDSSEYNINATVLSDDDDDDDDDDEDHDHDDVHNSSSNILLGASMSSSSNPNQNIQQLEMSGCASVCNESSADCKHLLHIEKTVQTTIDESMLHLRQLIEEWKRKRKVRMKRWGRGFLTTEILGRISVCCCIQKCIMTQAQSMHSQQSPANSAICVDADNNGGKNIDMSSIMFTADASHPGNLQSGINKKPPPQQQLTFASSSYPSSYASSSSSCTSSSLSMATIERGINFIGSDHIRIVNLDITTLITLVSAVTHGHCNFIFPEKILTLQAKEEREKPVLPQMLDFLKGKKLCCCETAMRDFRTILDTLGGKSERQRAEELISKVKIVPDSPSQRAYSLPLTSKLKERSKIIFGTGDSLKAVTMTANSGYVRAAENQGVTFAVFIHASRALTEEKEKFAKPIPKDSQQ</sequence>
<feature type="domain" description="DUF1308" evidence="3">
    <location>
        <begin position="469"/>
        <end position="630"/>
    </location>
</feature>
<feature type="compositionally biased region" description="Acidic residues" evidence="2">
    <location>
        <begin position="204"/>
        <end position="228"/>
    </location>
</feature>
<dbReference type="InterPro" id="IPR041076">
    <property type="entry name" value="DUF5614"/>
</dbReference>
<proteinExistence type="inferred from homology"/>
<gene>
    <name evidence="6" type="primary">LOC115216185</name>
</gene>
<evidence type="ECO:0000259" key="3">
    <source>
        <dbReference type="Pfam" id="PF07000"/>
    </source>
</evidence>
<feature type="domain" description="DUF5614" evidence="4">
    <location>
        <begin position="22"/>
        <end position="215"/>
    </location>
</feature>
<feature type="region of interest" description="Disordered" evidence="2">
    <location>
        <begin position="201"/>
        <end position="283"/>
    </location>
</feature>
<feature type="compositionally biased region" description="Acidic residues" evidence="2">
    <location>
        <begin position="243"/>
        <end position="257"/>
    </location>
</feature>